<dbReference type="Proteomes" id="UP000027120">
    <property type="component" value="Unassembled WGS sequence"/>
</dbReference>
<dbReference type="EMBL" id="KK784898">
    <property type="protein sequence ID" value="KDO66847.1"/>
    <property type="molecule type" value="Genomic_DNA"/>
</dbReference>
<organism evidence="1 2">
    <name type="scientific">Citrus sinensis</name>
    <name type="common">Sweet orange</name>
    <name type="synonym">Citrus aurantium var. sinensis</name>
    <dbReference type="NCBI Taxonomy" id="2711"/>
    <lineage>
        <taxon>Eukaryota</taxon>
        <taxon>Viridiplantae</taxon>
        <taxon>Streptophyta</taxon>
        <taxon>Embryophyta</taxon>
        <taxon>Tracheophyta</taxon>
        <taxon>Spermatophyta</taxon>
        <taxon>Magnoliopsida</taxon>
        <taxon>eudicotyledons</taxon>
        <taxon>Gunneridae</taxon>
        <taxon>Pentapetalae</taxon>
        <taxon>rosids</taxon>
        <taxon>malvids</taxon>
        <taxon>Sapindales</taxon>
        <taxon>Rutaceae</taxon>
        <taxon>Aurantioideae</taxon>
        <taxon>Citrus</taxon>
    </lineage>
</organism>
<proteinExistence type="predicted"/>
<evidence type="ECO:0000313" key="1">
    <source>
        <dbReference type="EMBL" id="KDO66847.1"/>
    </source>
</evidence>
<accession>A0A067FTS2</accession>
<evidence type="ECO:0000313" key="2">
    <source>
        <dbReference type="Proteomes" id="UP000027120"/>
    </source>
</evidence>
<reference evidence="1 2" key="1">
    <citation type="submission" date="2014-04" db="EMBL/GenBank/DDBJ databases">
        <authorList>
            <consortium name="International Citrus Genome Consortium"/>
            <person name="Gmitter F."/>
            <person name="Chen C."/>
            <person name="Farmerie W."/>
            <person name="Harkins T."/>
            <person name="Desany B."/>
            <person name="Mohiuddin M."/>
            <person name="Kodira C."/>
            <person name="Borodovsky M."/>
            <person name="Lomsadze A."/>
            <person name="Burns P."/>
            <person name="Jenkins J."/>
            <person name="Prochnik S."/>
            <person name="Shu S."/>
            <person name="Chapman J."/>
            <person name="Pitluck S."/>
            <person name="Schmutz J."/>
            <person name="Rokhsar D."/>
        </authorList>
    </citation>
    <scope>NUCLEOTIDE SEQUENCE</scope>
</reference>
<sequence length="81" mass="9273">MRNTSLRIVRQPCWCSTAAAAGIKYLAFHDCSVAQLDPTLLNAAWAYEFDLNDCVYTFFFIKFSSRITFRLIIRVNEGENG</sequence>
<protein>
    <submittedName>
        <fullName evidence="1">Uncharacterized protein</fullName>
    </submittedName>
</protein>
<gene>
    <name evidence="1" type="ORF">CISIN_1g036477mg</name>
</gene>
<dbReference type="AlphaFoldDB" id="A0A067FTS2"/>
<keyword evidence="2" id="KW-1185">Reference proteome</keyword>
<name>A0A067FTS2_CITSI</name>